<organism evidence="9 10">
    <name type="scientific">Lutibacter holmesii</name>
    <dbReference type="NCBI Taxonomy" id="1137985"/>
    <lineage>
        <taxon>Bacteria</taxon>
        <taxon>Pseudomonadati</taxon>
        <taxon>Bacteroidota</taxon>
        <taxon>Flavobacteriia</taxon>
        <taxon>Flavobacteriales</taxon>
        <taxon>Flavobacteriaceae</taxon>
        <taxon>Lutibacter</taxon>
    </lineage>
</organism>
<reference evidence="10" key="1">
    <citation type="journal article" date="2019" name="Int. J. Syst. Evol. Microbiol.">
        <title>The Global Catalogue of Microorganisms (GCM) 10K type strain sequencing project: providing services to taxonomists for standard genome sequencing and annotation.</title>
        <authorList>
            <consortium name="The Broad Institute Genomics Platform"/>
            <consortium name="The Broad Institute Genome Sequencing Center for Infectious Disease"/>
            <person name="Wu L."/>
            <person name="Ma J."/>
        </authorList>
    </citation>
    <scope>NUCLEOTIDE SEQUENCE [LARGE SCALE GENOMIC DNA]</scope>
    <source>
        <strain evidence="10">CCUG 62221</strain>
    </source>
</reference>
<evidence type="ECO:0000256" key="3">
    <source>
        <dbReference type="ARBA" id="ARBA00022692"/>
    </source>
</evidence>
<dbReference type="PANTHER" id="PTHR43731:SF14">
    <property type="entry name" value="PRESENILIN-ASSOCIATED RHOMBOID-LIKE PROTEIN, MITOCHONDRIAL"/>
    <property type="match status" value="1"/>
</dbReference>
<dbReference type="InterPro" id="IPR022764">
    <property type="entry name" value="Peptidase_S54_rhomboid_dom"/>
</dbReference>
<dbReference type="EC" id="3.4.21.-" evidence="9"/>
<feature type="transmembrane region" description="Helical" evidence="7">
    <location>
        <begin position="189"/>
        <end position="209"/>
    </location>
</feature>
<keyword evidence="3 7" id="KW-0812">Transmembrane</keyword>
<dbReference type="Proteomes" id="UP001597241">
    <property type="component" value="Unassembled WGS sequence"/>
</dbReference>
<sequence length="215" mass="23712">MNIDKTLLFIIIANVLMSLKGFNDRLFFDKYKFQIGAINRGEKIRIFSSAFLHVDYLHLILNMYVLYVFAPQLIFTFGVIQFLIIYVGSLLAGNLFTLIFHKNELYYSAVGASGAVAGVIYAAILLNPNMSLIMFPLPIPLPGYVFGVGYLLYSIYGMKKQIGNIGHSAHLGGAIGGYGLVLLLNPSIFLHSTTTVLLLGAPIVLLLLFGDKLKN</sequence>
<feature type="transmembrane region" description="Helical" evidence="7">
    <location>
        <begin position="165"/>
        <end position="183"/>
    </location>
</feature>
<dbReference type="InterPro" id="IPR035952">
    <property type="entry name" value="Rhomboid-like_sf"/>
</dbReference>
<keyword evidence="10" id="KW-1185">Reference proteome</keyword>
<evidence type="ECO:0000256" key="6">
    <source>
        <dbReference type="ARBA" id="ARBA00023136"/>
    </source>
</evidence>
<evidence type="ECO:0000313" key="9">
    <source>
        <dbReference type="EMBL" id="MFD1294460.1"/>
    </source>
</evidence>
<evidence type="ECO:0000259" key="8">
    <source>
        <dbReference type="Pfam" id="PF01694"/>
    </source>
</evidence>
<evidence type="ECO:0000256" key="4">
    <source>
        <dbReference type="ARBA" id="ARBA00022801"/>
    </source>
</evidence>
<evidence type="ECO:0000256" key="5">
    <source>
        <dbReference type="ARBA" id="ARBA00022989"/>
    </source>
</evidence>
<comment type="caution">
    <text evidence="9">The sequence shown here is derived from an EMBL/GenBank/DDBJ whole genome shotgun (WGS) entry which is preliminary data.</text>
</comment>
<protein>
    <submittedName>
        <fullName evidence="9">Rhomboid family intramembrane serine protease</fullName>
        <ecNumber evidence="9">3.4.21.-</ecNumber>
    </submittedName>
</protein>
<keyword evidence="4 9" id="KW-0378">Hydrolase</keyword>
<dbReference type="RefSeq" id="WP_386809651.1">
    <property type="nucleotide sequence ID" value="NZ_JBHTMV010000004.1"/>
</dbReference>
<dbReference type="PANTHER" id="PTHR43731">
    <property type="entry name" value="RHOMBOID PROTEASE"/>
    <property type="match status" value="1"/>
</dbReference>
<keyword evidence="5 7" id="KW-1133">Transmembrane helix</keyword>
<feature type="transmembrane region" description="Helical" evidence="7">
    <location>
        <begin position="132"/>
        <end position="153"/>
    </location>
</feature>
<proteinExistence type="inferred from homology"/>
<evidence type="ECO:0000256" key="7">
    <source>
        <dbReference type="SAM" id="Phobius"/>
    </source>
</evidence>
<feature type="transmembrane region" description="Helical" evidence="7">
    <location>
        <begin position="73"/>
        <end position="93"/>
    </location>
</feature>
<comment type="similarity">
    <text evidence="2">Belongs to the peptidase S54 family.</text>
</comment>
<keyword evidence="9" id="KW-0645">Protease</keyword>
<feature type="transmembrane region" description="Helical" evidence="7">
    <location>
        <begin position="105"/>
        <end position="126"/>
    </location>
</feature>
<gene>
    <name evidence="9" type="ORF">ACFQ5N_11490</name>
</gene>
<dbReference type="InterPro" id="IPR050925">
    <property type="entry name" value="Rhomboid_protease_S54"/>
</dbReference>
<evidence type="ECO:0000313" key="10">
    <source>
        <dbReference type="Proteomes" id="UP001597241"/>
    </source>
</evidence>
<keyword evidence="6 7" id="KW-0472">Membrane</keyword>
<evidence type="ECO:0000256" key="1">
    <source>
        <dbReference type="ARBA" id="ARBA00004141"/>
    </source>
</evidence>
<dbReference type="Pfam" id="PF01694">
    <property type="entry name" value="Rhomboid"/>
    <property type="match status" value="1"/>
</dbReference>
<accession>A0ABW3WT55</accession>
<dbReference type="EMBL" id="JBHTMV010000004">
    <property type="protein sequence ID" value="MFD1294460.1"/>
    <property type="molecule type" value="Genomic_DNA"/>
</dbReference>
<feature type="transmembrane region" description="Helical" evidence="7">
    <location>
        <begin position="44"/>
        <end position="67"/>
    </location>
</feature>
<dbReference type="GO" id="GO:0008233">
    <property type="term" value="F:peptidase activity"/>
    <property type="evidence" value="ECO:0007669"/>
    <property type="project" value="UniProtKB-KW"/>
</dbReference>
<evidence type="ECO:0000256" key="2">
    <source>
        <dbReference type="ARBA" id="ARBA00009045"/>
    </source>
</evidence>
<dbReference type="SUPFAM" id="SSF144091">
    <property type="entry name" value="Rhomboid-like"/>
    <property type="match status" value="1"/>
</dbReference>
<dbReference type="Gene3D" id="1.20.1540.10">
    <property type="entry name" value="Rhomboid-like"/>
    <property type="match status" value="1"/>
</dbReference>
<dbReference type="GO" id="GO:0006508">
    <property type="term" value="P:proteolysis"/>
    <property type="evidence" value="ECO:0007669"/>
    <property type="project" value="UniProtKB-KW"/>
</dbReference>
<comment type="subcellular location">
    <subcellularLocation>
        <location evidence="1">Membrane</location>
        <topology evidence="1">Multi-pass membrane protein</topology>
    </subcellularLocation>
</comment>
<name>A0ABW3WT55_9FLAO</name>
<feature type="domain" description="Peptidase S54 rhomboid" evidence="8">
    <location>
        <begin position="41"/>
        <end position="184"/>
    </location>
</feature>